<feature type="region of interest" description="Disordered" evidence="1">
    <location>
        <begin position="1001"/>
        <end position="1020"/>
    </location>
</feature>
<reference evidence="3 4" key="1">
    <citation type="submission" date="2019-08" db="EMBL/GenBank/DDBJ databases">
        <title>In-depth cultivation of the pig gut microbiome towards novel bacterial diversity and tailored functional studies.</title>
        <authorList>
            <person name="Wylensek D."/>
            <person name="Hitch T.C.A."/>
            <person name="Clavel T."/>
        </authorList>
    </citation>
    <scope>NUCLEOTIDE SEQUENCE [LARGE SCALE GENOMIC DNA]</scope>
    <source>
        <strain evidence="3 4">CA-Schmier-601-WT-3</strain>
    </source>
</reference>
<evidence type="ECO:0000256" key="2">
    <source>
        <dbReference type="SAM" id="Phobius"/>
    </source>
</evidence>
<dbReference type="EMBL" id="VUNM01000025">
    <property type="protein sequence ID" value="MST89795.1"/>
    <property type="molecule type" value="Genomic_DNA"/>
</dbReference>
<dbReference type="AlphaFoldDB" id="A0A844FW18"/>
<feature type="transmembrane region" description="Helical" evidence="2">
    <location>
        <begin position="12"/>
        <end position="32"/>
    </location>
</feature>
<keyword evidence="2" id="KW-0812">Transmembrane</keyword>
<protein>
    <recommendedName>
        <fullName evidence="5">Isopeptide-forming domain-containing fimbrial protein</fullName>
    </recommendedName>
</protein>
<name>A0A844FW18_9FIRM</name>
<evidence type="ECO:0008006" key="5">
    <source>
        <dbReference type="Google" id="ProtNLM"/>
    </source>
</evidence>
<gene>
    <name evidence="3" type="ORF">FYJ79_09455</name>
</gene>
<keyword evidence="2" id="KW-0472">Membrane</keyword>
<dbReference type="Proteomes" id="UP000442619">
    <property type="component" value="Unassembled WGS sequence"/>
</dbReference>
<comment type="caution">
    <text evidence="3">The sequence shown here is derived from an EMBL/GenBank/DDBJ whole genome shotgun (WGS) entry which is preliminary data.</text>
</comment>
<accession>A0A844FW18</accession>
<evidence type="ECO:0000313" key="3">
    <source>
        <dbReference type="EMBL" id="MST89795.1"/>
    </source>
</evidence>
<organism evidence="3 4">
    <name type="scientific">Sharpea porci</name>
    <dbReference type="NCBI Taxonomy" id="2652286"/>
    <lineage>
        <taxon>Bacteria</taxon>
        <taxon>Bacillati</taxon>
        <taxon>Bacillota</taxon>
        <taxon>Erysipelotrichia</taxon>
        <taxon>Erysipelotrichales</taxon>
        <taxon>Coprobacillaceae</taxon>
        <taxon>Sharpea</taxon>
    </lineage>
</organism>
<evidence type="ECO:0000256" key="1">
    <source>
        <dbReference type="SAM" id="MobiDB-lite"/>
    </source>
</evidence>
<sequence length="1020" mass="112539">MTRQSKKMISSLYKYLIAICMMIMPMGIKAFAAGAQSNENYDIALNAVQSSVNAGDTGILEMHVKIAGSQEQINEDLSGKAQVKVQLPKDDTYYAFHQDTLESLSILGTKPTFDQNNKVLSWNLENVETGVSAVVQIPINTYNGITPNGTTLSFEASLNKEDGTSFTTPRTASFQIKSAYNESVSKVYKGVENSKEEAPKKGEKAIWNLKGSVDLAQRAGMYMKPGSKITVTDTLPEGLTYSNATIISKNLSEAKVNGQTVTWTATAPSLKEQEESSARGEALYLFEIQLLTEVTKETNQLQKLENKVTFTTTSIDGKEITKESKAQMSIAPDGDNTKFPDGSWYTSLTSGTAVNQINAVTGAQNTNPSVKDNVSLLFHDYYAIALNQTDKLTRDGVDARSEWNLGDVLKQGYKKIVSKQIFSPELIFSGVRLETPKSYYHSSQPPLRLASDPVVTIILHLDNGTTKSQTVDFSKQTGIHQVLVSRTAFGITPQDHVDSYEVVYENADGSPIFGGVSLDAYPFFNIKKGYEGELRWQNTWEMTLSNGKTYVKSADKTSDNIGPRTLQVIKNTENTPLVKSGIRFSNADGNTVKVGENQVRHFINTPYASPVNLDGEISSAIILPYGVKLKGDGNFKFYHQEYRLNIPANSITGTGKVIDDDYKGTGKQLVKVVWDKDYVAPYDQLAVTFDVDITDDAPKNMQLISYSGSTKSKELVASTPDTNTIEIDTKDINDDGLSNDQKIIKASNNYNLRTKEDLKIEKSVKGNMDTEYSRFGKASLGGDISYKLHLTNTTGRNISQLGFIDVLPSVGDLGIVDNTSRGSAFTPILKGPVQLPKAWADKVDVYYSTSKNPKRTDLYNRVNYPNTSFVHTDPATAQEANWTKEVNDWSTIHSFKLELKDDTIFVKGQDITLTFDMKAPEKGDKTNLPDESILFTDLAKAKRTEENEKKAAWNSFAVTTNGLLPTEPERVGVILFDNGGAVRVKYFIEGTDTELDNPEAGDRVKTGETDEGWYTVKDPN</sequence>
<proteinExistence type="predicted"/>
<keyword evidence="2" id="KW-1133">Transmembrane helix</keyword>
<dbReference type="RefSeq" id="WP_154517445.1">
    <property type="nucleotide sequence ID" value="NZ_VUNM01000025.1"/>
</dbReference>
<keyword evidence="4" id="KW-1185">Reference proteome</keyword>
<feature type="non-terminal residue" evidence="3">
    <location>
        <position position="1020"/>
    </location>
</feature>
<evidence type="ECO:0000313" key="4">
    <source>
        <dbReference type="Proteomes" id="UP000442619"/>
    </source>
</evidence>